<dbReference type="EMBL" id="JBHSPH010000005">
    <property type="protein sequence ID" value="MFC5863581.1"/>
    <property type="molecule type" value="Genomic_DNA"/>
</dbReference>
<feature type="domain" description="HAMP" evidence="6">
    <location>
        <begin position="214"/>
        <end position="266"/>
    </location>
</feature>
<keyword evidence="1 3" id="KW-0807">Transducer</keyword>
<accession>A0ABW1EIA1</accession>
<dbReference type="PROSITE" id="PS50885">
    <property type="entry name" value="HAMP"/>
    <property type="match status" value="1"/>
</dbReference>
<keyword evidence="4" id="KW-0812">Transmembrane</keyword>
<dbReference type="CDD" id="cd11386">
    <property type="entry name" value="MCP_signal"/>
    <property type="match status" value="1"/>
</dbReference>
<evidence type="ECO:0000256" key="3">
    <source>
        <dbReference type="PROSITE-ProRule" id="PRU00284"/>
    </source>
</evidence>
<reference evidence="8" key="1">
    <citation type="journal article" date="2019" name="Int. J. Syst. Evol. Microbiol.">
        <title>The Global Catalogue of Microorganisms (GCM) 10K type strain sequencing project: providing services to taxonomists for standard genome sequencing and annotation.</title>
        <authorList>
            <consortium name="The Broad Institute Genomics Platform"/>
            <consortium name="The Broad Institute Genome Sequencing Center for Infectious Disease"/>
            <person name="Wu L."/>
            <person name="Ma J."/>
        </authorList>
    </citation>
    <scope>NUCLEOTIDE SEQUENCE [LARGE SCALE GENOMIC DNA]</scope>
    <source>
        <strain evidence="8">JCM 4087</strain>
    </source>
</reference>
<evidence type="ECO:0000313" key="8">
    <source>
        <dbReference type="Proteomes" id="UP001596091"/>
    </source>
</evidence>
<dbReference type="InterPro" id="IPR003660">
    <property type="entry name" value="HAMP_dom"/>
</dbReference>
<organism evidence="7 8">
    <name type="scientific">Acidicapsa dinghuensis</name>
    <dbReference type="NCBI Taxonomy" id="2218256"/>
    <lineage>
        <taxon>Bacteria</taxon>
        <taxon>Pseudomonadati</taxon>
        <taxon>Acidobacteriota</taxon>
        <taxon>Terriglobia</taxon>
        <taxon>Terriglobales</taxon>
        <taxon>Acidobacteriaceae</taxon>
        <taxon>Acidicapsa</taxon>
    </lineage>
</organism>
<dbReference type="Pfam" id="PF12729">
    <property type="entry name" value="4HB_MCP_1"/>
    <property type="match status" value="1"/>
</dbReference>
<keyword evidence="4" id="KW-1133">Transmembrane helix</keyword>
<dbReference type="SUPFAM" id="SSF58104">
    <property type="entry name" value="Methyl-accepting chemotaxis protein (MCP) signaling domain"/>
    <property type="match status" value="1"/>
</dbReference>
<dbReference type="Proteomes" id="UP001596091">
    <property type="component" value="Unassembled WGS sequence"/>
</dbReference>
<comment type="similarity">
    <text evidence="2">Belongs to the methyl-accepting chemotaxis (MCP) protein family.</text>
</comment>
<gene>
    <name evidence="7" type="ORF">ACFPT7_14840</name>
</gene>
<dbReference type="SMART" id="SM00283">
    <property type="entry name" value="MA"/>
    <property type="match status" value="1"/>
</dbReference>
<evidence type="ECO:0000256" key="4">
    <source>
        <dbReference type="SAM" id="Phobius"/>
    </source>
</evidence>
<name>A0ABW1EIA1_9BACT</name>
<sequence length="568" mass="59916">MNSFRNLSVSRKFLLTFGAICGLCLCLGAFIFSTFRNVESKCAGVSDDSMPSVLALSGIRGELNTWRRQDINLLLCQDAACTSRNTASRSAALQKYQEDVQAYARLVSSPAEREAFEKFEAAVAQYEAMSNKGLASLQAGKASDAFDTIGSDNATAVFQTVLTAVDADFDLNAKLGTEGAHSAVESSARAQWITVGIVTAIALLCAMIGFFLTRIIATPLRAATAALEQVAERDLTVSVDFEAADEIGRLCSALNTSVAAMRSVLGTVAQGAQNLSAATVQMSARSLEANGNAQSQSDKTNQIAAAAQEMTATIGEISHNAENAALASRTSATKATEGGQVMQAAALTMEKISAATSSVAERMTKLAARSEEIGKVVTVIQDISEQTNLLALNAAIEAARAGEHGRGFAVVAGEVRRLAERTRSATEEISGTIRSIQDETRHTLDMMEQSHTAVDSGINETSRARQSLEAIIDSARNVEHMINLIATAATEQTSAAGEISESATHISQLAIENSHAAEETADGCKQLSVLANELDGIIRQFRLAQENQAGANLSMRSGAAPIHSLRTA</sequence>
<dbReference type="Pfam" id="PF00672">
    <property type="entry name" value="HAMP"/>
    <property type="match status" value="1"/>
</dbReference>
<keyword evidence="4" id="KW-0472">Membrane</keyword>
<comment type="caution">
    <text evidence="7">The sequence shown here is derived from an EMBL/GenBank/DDBJ whole genome shotgun (WGS) entry which is preliminary data.</text>
</comment>
<dbReference type="PANTHER" id="PTHR32089">
    <property type="entry name" value="METHYL-ACCEPTING CHEMOTAXIS PROTEIN MCPB"/>
    <property type="match status" value="1"/>
</dbReference>
<keyword evidence="8" id="KW-1185">Reference proteome</keyword>
<dbReference type="RefSeq" id="WP_263340181.1">
    <property type="nucleotide sequence ID" value="NZ_JAGSYH010000005.1"/>
</dbReference>
<evidence type="ECO:0000256" key="2">
    <source>
        <dbReference type="ARBA" id="ARBA00029447"/>
    </source>
</evidence>
<feature type="transmembrane region" description="Helical" evidence="4">
    <location>
        <begin position="192"/>
        <end position="212"/>
    </location>
</feature>
<dbReference type="Gene3D" id="1.10.287.950">
    <property type="entry name" value="Methyl-accepting chemotaxis protein"/>
    <property type="match status" value="1"/>
</dbReference>
<feature type="domain" description="Methyl-accepting transducer" evidence="5">
    <location>
        <begin position="271"/>
        <end position="507"/>
    </location>
</feature>
<dbReference type="PANTHER" id="PTHR32089:SF112">
    <property type="entry name" value="LYSOZYME-LIKE PROTEIN-RELATED"/>
    <property type="match status" value="1"/>
</dbReference>
<evidence type="ECO:0000259" key="6">
    <source>
        <dbReference type="PROSITE" id="PS50885"/>
    </source>
</evidence>
<dbReference type="InterPro" id="IPR024478">
    <property type="entry name" value="HlyB_4HB_MCP"/>
</dbReference>
<dbReference type="SMART" id="SM00304">
    <property type="entry name" value="HAMP"/>
    <property type="match status" value="1"/>
</dbReference>
<evidence type="ECO:0000313" key="7">
    <source>
        <dbReference type="EMBL" id="MFC5863581.1"/>
    </source>
</evidence>
<evidence type="ECO:0000259" key="5">
    <source>
        <dbReference type="PROSITE" id="PS50111"/>
    </source>
</evidence>
<dbReference type="PROSITE" id="PS50111">
    <property type="entry name" value="CHEMOTAXIS_TRANSDUC_2"/>
    <property type="match status" value="1"/>
</dbReference>
<proteinExistence type="inferred from homology"/>
<evidence type="ECO:0000256" key="1">
    <source>
        <dbReference type="ARBA" id="ARBA00023224"/>
    </source>
</evidence>
<dbReference type="InterPro" id="IPR004089">
    <property type="entry name" value="MCPsignal_dom"/>
</dbReference>
<dbReference type="InterPro" id="IPR004090">
    <property type="entry name" value="Chemotax_Me-accpt_rcpt"/>
</dbReference>
<dbReference type="PRINTS" id="PR00260">
    <property type="entry name" value="CHEMTRNSDUCR"/>
</dbReference>
<dbReference type="Pfam" id="PF00015">
    <property type="entry name" value="MCPsignal"/>
    <property type="match status" value="1"/>
</dbReference>
<protein>
    <submittedName>
        <fullName evidence="7">Methyl-accepting chemotaxis protein</fullName>
    </submittedName>
</protein>
<dbReference type="CDD" id="cd06225">
    <property type="entry name" value="HAMP"/>
    <property type="match status" value="1"/>
</dbReference>